<reference evidence="8 9" key="1">
    <citation type="submission" date="2018-05" db="EMBL/GenBank/DDBJ databases">
        <title>Genomic Encyclopedia of Type Strains, Phase IV (KMG-V): Genome sequencing to study the core and pangenomes of soil and plant-associated prokaryotes.</title>
        <authorList>
            <person name="Whitman W."/>
        </authorList>
    </citation>
    <scope>NUCLEOTIDE SEQUENCE [LARGE SCALE GENOMIC DNA]</scope>
    <source>
        <strain evidence="8 9">SIr-6563</strain>
    </source>
</reference>
<evidence type="ECO:0000313" key="8">
    <source>
        <dbReference type="EMBL" id="PXX11730.1"/>
    </source>
</evidence>
<feature type="transmembrane region" description="Helical" evidence="6">
    <location>
        <begin position="433"/>
        <end position="455"/>
    </location>
</feature>
<feature type="transmembrane region" description="Helical" evidence="6">
    <location>
        <begin position="78"/>
        <end position="97"/>
    </location>
</feature>
<dbReference type="SUPFAM" id="SSF103473">
    <property type="entry name" value="MFS general substrate transporter"/>
    <property type="match status" value="1"/>
</dbReference>
<dbReference type="InterPro" id="IPR020846">
    <property type="entry name" value="MFS_dom"/>
</dbReference>
<evidence type="ECO:0000256" key="5">
    <source>
        <dbReference type="SAM" id="MobiDB-lite"/>
    </source>
</evidence>
<dbReference type="InterPro" id="IPR000849">
    <property type="entry name" value="Sugar_P_transporter"/>
</dbReference>
<feature type="region of interest" description="Disordered" evidence="5">
    <location>
        <begin position="12"/>
        <end position="35"/>
    </location>
</feature>
<dbReference type="Pfam" id="PF07690">
    <property type="entry name" value="MFS_1"/>
    <property type="match status" value="1"/>
</dbReference>
<comment type="subcellular location">
    <subcellularLocation>
        <location evidence="1">Membrane</location>
        <topology evidence="1">Multi-pass membrane protein</topology>
    </subcellularLocation>
</comment>
<feature type="transmembrane region" description="Helical" evidence="6">
    <location>
        <begin position="206"/>
        <end position="230"/>
    </location>
</feature>
<sequence length="504" mass="54539">MSYMTGQIELIGTASRPNSDSNNTAEKTRRPGTLASRKTHLAHAYNFHPGASSGAASPAPAPDNSRRRAVQRKTIKGLRWWIIGLIMIGTIFNYLARSSLSVAAPTLTQTMHMTTQQYSYVVTAFQACYALAQPIAGFVLDSVGVKIGFAIFAFGWAISNMLHGLATSWPSLAFFRGLLGMSEAAIFPAGMKAISQWFPAKERSVATGWLNTGTSIGAMIAPPLVVWCILKYNWQFAFVLTGGVALIWVGLWLVFFKTPAEHPKLSQEEADYIRAGQTPAQKASGKQRASFKEVLKTRRFWGIGIPRMLAEPAWQTFGAWIPLYMVTVRHMNLKEIALFAWMPFLAADLGCLIGGYLAPLFIRWFGCSLITSRKLVITTGAVLMIGPACVGLVASPYAAIALFCVGTFAHQTISGALFTLASDVFGQHEVATATGLSGMFGYLGATVFSLIVGALASTIGYNPLFVCLMLFDLIGACVAWRLISNQQRDDAVSAALQPAHNVKA</sequence>
<dbReference type="Gene3D" id="1.20.1250.20">
    <property type="entry name" value="MFS general substrate transporter like domains"/>
    <property type="match status" value="2"/>
</dbReference>
<dbReference type="EMBL" id="QJJV01000018">
    <property type="protein sequence ID" value="PXX11730.1"/>
    <property type="molecule type" value="Genomic_DNA"/>
</dbReference>
<keyword evidence="9" id="KW-1185">Reference proteome</keyword>
<feature type="transmembrane region" description="Helical" evidence="6">
    <location>
        <begin position="400"/>
        <end position="421"/>
    </location>
</feature>
<feature type="compositionally biased region" description="Polar residues" evidence="5">
    <location>
        <begin position="15"/>
        <end position="25"/>
    </location>
</feature>
<accession>A0ABX5MIC4</accession>
<evidence type="ECO:0000256" key="2">
    <source>
        <dbReference type="ARBA" id="ARBA00022692"/>
    </source>
</evidence>
<keyword evidence="3 6" id="KW-1133">Transmembrane helix</keyword>
<feature type="domain" description="Major facilitator superfamily (MFS) profile" evidence="7">
    <location>
        <begin position="82"/>
        <end position="487"/>
    </location>
</feature>
<feature type="transmembrane region" description="Helical" evidence="6">
    <location>
        <begin position="117"/>
        <end position="140"/>
    </location>
</feature>
<gene>
    <name evidence="8" type="ORF">C7400_11851</name>
</gene>
<evidence type="ECO:0000259" key="7">
    <source>
        <dbReference type="PROSITE" id="PS50850"/>
    </source>
</evidence>
<evidence type="ECO:0000256" key="1">
    <source>
        <dbReference type="ARBA" id="ARBA00004141"/>
    </source>
</evidence>
<dbReference type="PANTHER" id="PTHR11662">
    <property type="entry name" value="SOLUTE CARRIER FAMILY 17"/>
    <property type="match status" value="1"/>
</dbReference>
<feature type="transmembrane region" description="Helical" evidence="6">
    <location>
        <begin position="236"/>
        <end position="256"/>
    </location>
</feature>
<keyword evidence="4 6" id="KW-0472">Membrane</keyword>
<keyword evidence="2 6" id="KW-0812">Transmembrane</keyword>
<proteinExistence type="predicted"/>
<evidence type="ECO:0000256" key="4">
    <source>
        <dbReference type="ARBA" id="ARBA00023136"/>
    </source>
</evidence>
<feature type="transmembrane region" description="Helical" evidence="6">
    <location>
        <begin position="374"/>
        <end position="394"/>
    </location>
</feature>
<dbReference type="PANTHER" id="PTHR11662:SF285">
    <property type="entry name" value="HEXURONATE TRANSPORTER"/>
    <property type="match status" value="1"/>
</dbReference>
<dbReference type="InterPro" id="IPR050382">
    <property type="entry name" value="MFS_Na/Anion_cotransporter"/>
</dbReference>
<feature type="transmembrane region" description="Helical" evidence="6">
    <location>
        <begin position="461"/>
        <end position="483"/>
    </location>
</feature>
<evidence type="ECO:0000256" key="6">
    <source>
        <dbReference type="SAM" id="Phobius"/>
    </source>
</evidence>
<evidence type="ECO:0000313" key="9">
    <source>
        <dbReference type="Proteomes" id="UP000247515"/>
    </source>
</evidence>
<dbReference type="PROSITE" id="PS50850">
    <property type="entry name" value="MFS"/>
    <property type="match status" value="1"/>
</dbReference>
<comment type="caution">
    <text evidence="8">The sequence shown here is derived from an EMBL/GenBank/DDBJ whole genome shotgun (WGS) entry which is preliminary data.</text>
</comment>
<dbReference type="CDD" id="cd17319">
    <property type="entry name" value="MFS_ExuT_GudP_like"/>
    <property type="match status" value="1"/>
</dbReference>
<protein>
    <submittedName>
        <fullName evidence="8">ACS family hexuronate transporter-like MFS transporter</fullName>
    </submittedName>
</protein>
<dbReference type="PIRSF" id="PIRSF002808">
    <property type="entry name" value="Hexose_phosphate_transp"/>
    <property type="match status" value="1"/>
</dbReference>
<dbReference type="Proteomes" id="UP000247515">
    <property type="component" value="Unassembled WGS sequence"/>
</dbReference>
<feature type="transmembrane region" description="Helical" evidence="6">
    <location>
        <begin position="147"/>
        <end position="166"/>
    </location>
</feature>
<evidence type="ECO:0000256" key="3">
    <source>
        <dbReference type="ARBA" id="ARBA00022989"/>
    </source>
</evidence>
<dbReference type="InterPro" id="IPR011701">
    <property type="entry name" value="MFS"/>
</dbReference>
<feature type="transmembrane region" description="Helical" evidence="6">
    <location>
        <begin position="338"/>
        <end position="362"/>
    </location>
</feature>
<dbReference type="InterPro" id="IPR036259">
    <property type="entry name" value="MFS_trans_sf"/>
</dbReference>
<organism evidence="8 9">
    <name type="scientific">Paraburkholderia tropica</name>
    <dbReference type="NCBI Taxonomy" id="92647"/>
    <lineage>
        <taxon>Bacteria</taxon>
        <taxon>Pseudomonadati</taxon>
        <taxon>Pseudomonadota</taxon>
        <taxon>Betaproteobacteria</taxon>
        <taxon>Burkholderiales</taxon>
        <taxon>Burkholderiaceae</taxon>
        <taxon>Paraburkholderia</taxon>
    </lineage>
</organism>
<name>A0ABX5MIC4_9BURK</name>